<organism evidence="1 2">
    <name type="scientific">Micromonospora tarensis</name>
    <dbReference type="NCBI Taxonomy" id="2806100"/>
    <lineage>
        <taxon>Bacteria</taxon>
        <taxon>Bacillati</taxon>
        <taxon>Actinomycetota</taxon>
        <taxon>Actinomycetes</taxon>
        <taxon>Micromonosporales</taxon>
        <taxon>Micromonosporaceae</taxon>
        <taxon>Micromonospora</taxon>
    </lineage>
</organism>
<gene>
    <name evidence="1" type="ORF">JM949_10360</name>
</gene>
<proteinExistence type="predicted"/>
<reference evidence="1 2" key="1">
    <citation type="submission" date="2021-01" db="EMBL/GenBank/DDBJ databases">
        <title>Draft genome sequence of Micromonospora sp. strain STR1s_6.</title>
        <authorList>
            <person name="Karlyshev A."/>
            <person name="Jawad R."/>
        </authorList>
    </citation>
    <scope>NUCLEOTIDE SEQUENCE [LARGE SCALE GENOMIC DNA]</scope>
    <source>
        <strain evidence="1 2">STR1S-6</strain>
    </source>
</reference>
<name>A0ABS1YEI7_9ACTN</name>
<comment type="caution">
    <text evidence="1">The sequence shown here is derived from an EMBL/GenBank/DDBJ whole genome shotgun (WGS) entry which is preliminary data.</text>
</comment>
<keyword evidence="2" id="KW-1185">Reference proteome</keyword>
<sequence>MAELILLANPTAVSVHTPDVSLSVTFDSVTELKSWLHLAGLNDPDMLVGEHQGTTDDGRPYRSMNAYPTWHGWEFYATAREYIDSGATLDPATAEQLATLAVA</sequence>
<evidence type="ECO:0000313" key="2">
    <source>
        <dbReference type="Proteomes" id="UP000622245"/>
    </source>
</evidence>
<dbReference type="EMBL" id="JAEVHL010000034">
    <property type="protein sequence ID" value="MBM0275808.1"/>
    <property type="molecule type" value="Genomic_DNA"/>
</dbReference>
<dbReference type="Proteomes" id="UP000622245">
    <property type="component" value="Unassembled WGS sequence"/>
</dbReference>
<dbReference type="RefSeq" id="WP_203148209.1">
    <property type="nucleotide sequence ID" value="NZ_JAEVHL010000034.1"/>
</dbReference>
<accession>A0ABS1YEI7</accession>
<protein>
    <submittedName>
        <fullName evidence="1">Uncharacterized protein</fullName>
    </submittedName>
</protein>
<evidence type="ECO:0000313" key="1">
    <source>
        <dbReference type="EMBL" id="MBM0275808.1"/>
    </source>
</evidence>